<comment type="caution">
    <text evidence="4">The sequence shown here is derived from an EMBL/GenBank/DDBJ whole genome shotgun (WGS) entry which is preliminary data.</text>
</comment>
<feature type="transmembrane region" description="Helical" evidence="2">
    <location>
        <begin position="150"/>
        <end position="172"/>
    </location>
</feature>
<evidence type="ECO:0000313" key="5">
    <source>
        <dbReference type="Proteomes" id="UP000758155"/>
    </source>
</evidence>
<protein>
    <submittedName>
        <fullName evidence="4">Uncharacterized protein</fullName>
    </submittedName>
</protein>
<sequence length="248" mass="27868">MLGRTIAYMALLLTGAQALPQSFILDMGNIDSAVPDPSAALANTTSRAFNWPTTLQTASVQTTTSAPGHTPVLNSTVTAAATFNSTRTGLPTTTIVVTLPDPTPRPTSTSERNDETSSLTDNEDATPLDTTAFEPLSKWPHWFTAATFTLVFYDVLTLGIFLWLWVFGYLWWFRRSNDRTRRAWGRRGRVGEVEMSRMDVPTRYGDGRHEREWVRTTRYGRVRSDSEQRARSAREAELEGEMRRLGMI</sequence>
<dbReference type="EMBL" id="SWKV01000007">
    <property type="protein sequence ID" value="KAF3045220.1"/>
    <property type="molecule type" value="Genomic_DNA"/>
</dbReference>
<reference evidence="4" key="1">
    <citation type="submission" date="2019-04" db="EMBL/GenBank/DDBJ databases">
        <title>Sequencing of skin fungus with MAO and IRED activity.</title>
        <authorList>
            <person name="Marsaioli A.J."/>
            <person name="Bonatto J.M.C."/>
            <person name="Reis Junior O."/>
        </authorList>
    </citation>
    <scope>NUCLEOTIDE SEQUENCE</scope>
    <source>
        <strain evidence="4">28M1</strain>
    </source>
</reference>
<name>A0A9P4WWY6_9PLEO</name>
<evidence type="ECO:0000256" key="1">
    <source>
        <dbReference type="SAM" id="MobiDB-lite"/>
    </source>
</evidence>
<feature type="signal peptide" evidence="3">
    <location>
        <begin position="1"/>
        <end position="18"/>
    </location>
</feature>
<proteinExistence type="predicted"/>
<evidence type="ECO:0000313" key="4">
    <source>
        <dbReference type="EMBL" id="KAF3045220.1"/>
    </source>
</evidence>
<dbReference type="AlphaFoldDB" id="A0A9P4WWY6"/>
<organism evidence="4 5">
    <name type="scientific">Didymella heteroderae</name>
    <dbReference type="NCBI Taxonomy" id="1769908"/>
    <lineage>
        <taxon>Eukaryota</taxon>
        <taxon>Fungi</taxon>
        <taxon>Dikarya</taxon>
        <taxon>Ascomycota</taxon>
        <taxon>Pezizomycotina</taxon>
        <taxon>Dothideomycetes</taxon>
        <taxon>Pleosporomycetidae</taxon>
        <taxon>Pleosporales</taxon>
        <taxon>Pleosporineae</taxon>
        <taxon>Didymellaceae</taxon>
        <taxon>Didymella</taxon>
    </lineage>
</organism>
<keyword evidence="3" id="KW-0732">Signal</keyword>
<keyword evidence="2" id="KW-0812">Transmembrane</keyword>
<evidence type="ECO:0000256" key="3">
    <source>
        <dbReference type="SAM" id="SignalP"/>
    </source>
</evidence>
<keyword evidence="2" id="KW-1133">Transmembrane helix</keyword>
<gene>
    <name evidence="4" type="ORF">E8E12_010826</name>
</gene>
<dbReference type="OrthoDB" id="3791403at2759"/>
<accession>A0A9P4WWY6</accession>
<evidence type="ECO:0000256" key="2">
    <source>
        <dbReference type="SAM" id="Phobius"/>
    </source>
</evidence>
<feature type="region of interest" description="Disordered" evidence="1">
    <location>
        <begin position="98"/>
        <end position="127"/>
    </location>
</feature>
<feature type="compositionally biased region" description="Polar residues" evidence="1">
    <location>
        <begin position="106"/>
        <end position="120"/>
    </location>
</feature>
<keyword evidence="2" id="KW-0472">Membrane</keyword>
<dbReference type="Proteomes" id="UP000758155">
    <property type="component" value="Unassembled WGS sequence"/>
</dbReference>
<keyword evidence="5" id="KW-1185">Reference proteome</keyword>
<feature type="chain" id="PRO_5040380878" evidence="3">
    <location>
        <begin position="19"/>
        <end position="248"/>
    </location>
</feature>